<gene>
    <name evidence="1" type="ordered locus">ECP_1856</name>
</gene>
<dbReference type="KEGG" id="ecp:ECP_1856"/>
<reference evidence="1 2" key="1">
    <citation type="journal article" date="2006" name="Mol. Microbiol.">
        <title>Role of pathogenicity island-associated integrases in the genome plasticity of uropathogenic Escherichia coli strain 536.</title>
        <authorList>
            <person name="Hochhut B."/>
            <person name="Wilde C."/>
            <person name="Balling G."/>
            <person name="Middendorf B."/>
            <person name="Dobrindt U."/>
            <person name="Brzuszkiewicz E."/>
            <person name="Gottschalk G."/>
            <person name="Carniel E."/>
            <person name="Hacker J."/>
        </authorList>
    </citation>
    <scope>NUCLEOTIDE SEQUENCE [LARGE SCALE GENOMIC DNA]</scope>
    <source>
        <strain evidence="2">536 / UPEC</strain>
    </source>
</reference>
<dbReference type="AntiFam" id="ANF00064">
    <property type="entry name" value="Unclear, Possibly translation of poorly localized IS Element IS621"/>
</dbReference>
<name>A0A454A4W1_ECOL5</name>
<organism evidence="1 2">
    <name type="scientific">Escherichia coli O6:K15:H31 (strain 536 / UPEC)</name>
    <dbReference type="NCBI Taxonomy" id="362663"/>
    <lineage>
        <taxon>Bacteria</taxon>
        <taxon>Pseudomonadati</taxon>
        <taxon>Pseudomonadota</taxon>
        <taxon>Gammaproteobacteria</taxon>
        <taxon>Enterobacterales</taxon>
        <taxon>Enterobacteriaceae</taxon>
        <taxon>Escherichia</taxon>
    </lineage>
</organism>
<dbReference type="AlphaFoldDB" id="A0A454A4W1"/>
<sequence length="68" mass="8109">MPDALRLSGLQVELQFIEFAHFVGRVRRLRRIRQHKAQFVSNVHPRQRRGFFCPQFTGNPQITPHFTH</sequence>
<dbReference type="EMBL" id="CP000247">
    <property type="protein sequence ID" value="ABG69857.1"/>
    <property type="molecule type" value="Genomic_DNA"/>
</dbReference>
<proteinExistence type="predicted"/>
<evidence type="ECO:0000313" key="1">
    <source>
        <dbReference type="EMBL" id="ABG69857.1"/>
    </source>
</evidence>
<dbReference type="Proteomes" id="UP000009182">
    <property type="component" value="Chromosome"/>
</dbReference>
<evidence type="ECO:0000313" key="2">
    <source>
        <dbReference type="Proteomes" id="UP000009182"/>
    </source>
</evidence>
<protein>
    <submittedName>
        <fullName evidence="1">Uncharacterized protein</fullName>
    </submittedName>
</protein>
<accession>A0A454A4W1</accession>